<organism evidence="2 3">
    <name type="scientific">Sphingomonas hengshuiensis</name>
    <dbReference type="NCBI Taxonomy" id="1609977"/>
    <lineage>
        <taxon>Bacteria</taxon>
        <taxon>Pseudomonadati</taxon>
        <taxon>Pseudomonadota</taxon>
        <taxon>Alphaproteobacteria</taxon>
        <taxon>Sphingomonadales</taxon>
        <taxon>Sphingomonadaceae</taxon>
        <taxon>Sphingomonas</taxon>
    </lineage>
</organism>
<feature type="transmembrane region" description="Helical" evidence="1">
    <location>
        <begin position="95"/>
        <end position="116"/>
    </location>
</feature>
<evidence type="ECO:0000256" key="1">
    <source>
        <dbReference type="SAM" id="Phobius"/>
    </source>
</evidence>
<comment type="caution">
    <text evidence="2">The sequence shown here is derived from an EMBL/GenBank/DDBJ whole genome shotgun (WGS) entry which is preliminary data.</text>
</comment>
<feature type="transmembrane region" description="Helical" evidence="1">
    <location>
        <begin position="128"/>
        <end position="147"/>
    </location>
</feature>
<dbReference type="AlphaFoldDB" id="A0A2W4Z5E4"/>
<dbReference type="InterPro" id="IPR008523">
    <property type="entry name" value="DUF805"/>
</dbReference>
<evidence type="ECO:0000313" key="2">
    <source>
        <dbReference type="EMBL" id="PZO76717.1"/>
    </source>
</evidence>
<keyword evidence="1" id="KW-0472">Membrane</keyword>
<reference evidence="2 3" key="1">
    <citation type="submission" date="2017-08" db="EMBL/GenBank/DDBJ databases">
        <title>Infants hospitalized years apart are colonized by the same room-sourced microbial strains.</title>
        <authorList>
            <person name="Brooks B."/>
            <person name="Olm M.R."/>
            <person name="Firek B.A."/>
            <person name="Baker R."/>
            <person name="Thomas B.C."/>
            <person name="Morowitz M.J."/>
            <person name="Banfield J.F."/>
        </authorList>
    </citation>
    <scope>NUCLEOTIDE SEQUENCE [LARGE SCALE GENOMIC DNA]</scope>
    <source>
        <strain evidence="2">S2_018_000_R3_110</strain>
    </source>
</reference>
<proteinExistence type="predicted"/>
<accession>A0A2W4Z5E4</accession>
<dbReference type="GO" id="GO:0005886">
    <property type="term" value="C:plasma membrane"/>
    <property type="evidence" value="ECO:0007669"/>
    <property type="project" value="TreeGrafter"/>
</dbReference>
<keyword evidence="1" id="KW-0812">Transmembrane</keyword>
<dbReference type="PANTHER" id="PTHR34980">
    <property type="entry name" value="INNER MEMBRANE PROTEIN-RELATED-RELATED"/>
    <property type="match status" value="1"/>
</dbReference>
<evidence type="ECO:0008006" key="4">
    <source>
        <dbReference type="Google" id="ProtNLM"/>
    </source>
</evidence>
<protein>
    <recommendedName>
        <fullName evidence="4">DUF805 domain-containing protein</fullName>
    </recommendedName>
</protein>
<feature type="transmembrane region" description="Helical" evidence="1">
    <location>
        <begin position="26"/>
        <end position="49"/>
    </location>
</feature>
<dbReference type="PANTHER" id="PTHR34980:SF3">
    <property type="entry name" value="BLR8105 PROTEIN"/>
    <property type="match status" value="1"/>
</dbReference>
<name>A0A2W4Z5E4_9SPHN</name>
<sequence length="199" mass="21612">MTPHRTPRFQLSRLTRWSGREPRRLFWPWVACVMVANMIAGMVAGVPMFGAIARNMATFAARHPDRTMIGAGPGHYSMQIDGPVPPALLTEPMRWFVAMIAIVAVLSVLLLAASVVRRLHDAGRGGWWGLLPLPFLATGLIAFWLALVQVGRPGGAADMAPFLLLFGNNVAYLVALVVLVVQLCRPGDPGPNRFGPPLD</sequence>
<dbReference type="Pfam" id="PF05656">
    <property type="entry name" value="DUF805"/>
    <property type="match status" value="1"/>
</dbReference>
<dbReference type="EMBL" id="QFNF01000025">
    <property type="protein sequence ID" value="PZO76717.1"/>
    <property type="molecule type" value="Genomic_DNA"/>
</dbReference>
<gene>
    <name evidence="2" type="ORF">DI632_10205</name>
</gene>
<dbReference type="Proteomes" id="UP000248614">
    <property type="component" value="Unassembled WGS sequence"/>
</dbReference>
<keyword evidence="1" id="KW-1133">Transmembrane helix</keyword>
<feature type="transmembrane region" description="Helical" evidence="1">
    <location>
        <begin position="159"/>
        <end position="184"/>
    </location>
</feature>
<evidence type="ECO:0000313" key="3">
    <source>
        <dbReference type="Proteomes" id="UP000248614"/>
    </source>
</evidence>